<feature type="transmembrane region" description="Helical" evidence="6">
    <location>
        <begin position="45"/>
        <end position="71"/>
    </location>
</feature>
<feature type="transmembrane region" description="Helical" evidence="6">
    <location>
        <begin position="144"/>
        <end position="161"/>
    </location>
</feature>
<evidence type="ECO:0000256" key="5">
    <source>
        <dbReference type="ARBA" id="ARBA00023136"/>
    </source>
</evidence>
<sequence>MNVAITDLICSAALGFVMSRVVMIGDNLAYIFHGPCKYFGNLTCFYGHAIMLHGMAHCMMLTVISFGYRLFVLRHPSPTKKMLWLTIALFYLPSFAMFLTFISALETDPKVIEALKEQRNNVDWNIVPHVFLQSFFTISNGGSATYLFLVAMVGCFAVIIMRRKAHLILQRVDNSLSSSTKRVHKTLMKALAIQASLPFLMYIADLIFTAMHFFHIQHSAVENSVFLLLMFPPALSPILSIYYVQPYRIGLKEWVTKVKKQKVQTINTVSTTRPSISRSLANSDHWN</sequence>
<evidence type="ECO:0000313" key="7">
    <source>
        <dbReference type="EMBL" id="CAD6200178.1"/>
    </source>
</evidence>
<feature type="transmembrane region" description="Helical" evidence="6">
    <location>
        <begin position="12"/>
        <end position="33"/>
    </location>
</feature>
<dbReference type="PANTHER" id="PTHR22945">
    <property type="entry name" value="SERPENTINE RECEPTOR, CLASS D DELTA"/>
    <property type="match status" value="1"/>
</dbReference>
<dbReference type="AlphaFoldDB" id="A0A8S1HXJ1"/>
<dbReference type="Gene3D" id="1.20.1070.10">
    <property type="entry name" value="Rhodopsin 7-helix transmembrane proteins"/>
    <property type="match status" value="1"/>
</dbReference>
<evidence type="ECO:0000256" key="2">
    <source>
        <dbReference type="ARBA" id="ARBA00009166"/>
    </source>
</evidence>
<evidence type="ECO:0000256" key="3">
    <source>
        <dbReference type="ARBA" id="ARBA00022692"/>
    </source>
</evidence>
<organism evidence="7 8">
    <name type="scientific">Caenorhabditis auriculariae</name>
    <dbReference type="NCBI Taxonomy" id="2777116"/>
    <lineage>
        <taxon>Eukaryota</taxon>
        <taxon>Metazoa</taxon>
        <taxon>Ecdysozoa</taxon>
        <taxon>Nematoda</taxon>
        <taxon>Chromadorea</taxon>
        <taxon>Rhabditida</taxon>
        <taxon>Rhabditina</taxon>
        <taxon>Rhabditomorpha</taxon>
        <taxon>Rhabditoidea</taxon>
        <taxon>Rhabditidae</taxon>
        <taxon>Peloderinae</taxon>
        <taxon>Caenorhabditis</taxon>
    </lineage>
</organism>
<name>A0A8S1HXJ1_9PELO</name>
<evidence type="ECO:0000313" key="8">
    <source>
        <dbReference type="Proteomes" id="UP000835052"/>
    </source>
</evidence>
<dbReference type="InterPro" id="IPR050920">
    <property type="entry name" value="Nematode_rcpt-like_delta"/>
</dbReference>
<evidence type="ECO:0000256" key="1">
    <source>
        <dbReference type="ARBA" id="ARBA00004141"/>
    </source>
</evidence>
<proteinExistence type="inferred from homology"/>
<dbReference type="OrthoDB" id="5789837at2759"/>
<feature type="transmembrane region" description="Helical" evidence="6">
    <location>
        <begin position="225"/>
        <end position="244"/>
    </location>
</feature>
<comment type="caution">
    <text evidence="7">The sequence shown here is derived from an EMBL/GenBank/DDBJ whole genome shotgun (WGS) entry which is preliminary data.</text>
</comment>
<feature type="transmembrane region" description="Helical" evidence="6">
    <location>
        <begin position="191"/>
        <end position="213"/>
    </location>
</feature>
<dbReference type="SUPFAM" id="SSF81321">
    <property type="entry name" value="Family A G protein-coupled receptor-like"/>
    <property type="match status" value="1"/>
</dbReference>
<dbReference type="PANTHER" id="PTHR22945:SF40">
    <property type="entry name" value="SERPENTINE RECEPTOR, CLASS D (DELTA)-RELATED"/>
    <property type="match status" value="1"/>
</dbReference>
<dbReference type="InterPro" id="IPR019421">
    <property type="entry name" value="7TM_GPCR_serpentine_rcpt_Srd"/>
</dbReference>
<keyword evidence="4 6" id="KW-1133">Transmembrane helix</keyword>
<evidence type="ECO:0000256" key="6">
    <source>
        <dbReference type="SAM" id="Phobius"/>
    </source>
</evidence>
<dbReference type="Pfam" id="PF10317">
    <property type="entry name" value="7TM_GPCR_Srd"/>
    <property type="match status" value="1"/>
</dbReference>
<keyword evidence="5 6" id="KW-0472">Membrane</keyword>
<comment type="subcellular location">
    <subcellularLocation>
        <location evidence="1">Membrane</location>
        <topology evidence="1">Multi-pass membrane protein</topology>
    </subcellularLocation>
</comment>
<comment type="similarity">
    <text evidence="2">Belongs to the nematode receptor-like protein srd family.</text>
</comment>
<keyword evidence="3 6" id="KW-0812">Transmembrane</keyword>
<evidence type="ECO:0000256" key="4">
    <source>
        <dbReference type="ARBA" id="ARBA00022989"/>
    </source>
</evidence>
<keyword evidence="8" id="KW-1185">Reference proteome</keyword>
<accession>A0A8S1HXJ1</accession>
<dbReference type="GO" id="GO:0016020">
    <property type="term" value="C:membrane"/>
    <property type="evidence" value="ECO:0007669"/>
    <property type="project" value="UniProtKB-SubCell"/>
</dbReference>
<feature type="transmembrane region" description="Helical" evidence="6">
    <location>
        <begin position="83"/>
        <end position="105"/>
    </location>
</feature>
<gene>
    <name evidence="7" type="ORF">CAUJ_LOCUS16076</name>
</gene>
<dbReference type="Proteomes" id="UP000835052">
    <property type="component" value="Unassembled WGS sequence"/>
</dbReference>
<protein>
    <submittedName>
        <fullName evidence="7">Uncharacterized protein</fullName>
    </submittedName>
</protein>
<dbReference type="EMBL" id="CAJGYM010000247">
    <property type="protein sequence ID" value="CAD6200178.1"/>
    <property type="molecule type" value="Genomic_DNA"/>
</dbReference>
<reference evidence="7" key="1">
    <citation type="submission" date="2020-10" db="EMBL/GenBank/DDBJ databases">
        <authorList>
            <person name="Kikuchi T."/>
        </authorList>
    </citation>
    <scope>NUCLEOTIDE SEQUENCE</scope>
    <source>
        <strain evidence="7">NKZ352</strain>
    </source>
</reference>